<dbReference type="EMBL" id="PVXQ01000025">
    <property type="protein sequence ID" value="PRR81681.1"/>
    <property type="molecule type" value="Genomic_DNA"/>
</dbReference>
<dbReference type="PANTHER" id="PTHR43867">
    <property type="entry name" value="CELLULOSE SYNTHASE CATALYTIC SUBUNIT A [UDP-FORMING]"/>
    <property type="match status" value="1"/>
</dbReference>
<feature type="transmembrane region" description="Helical" evidence="9">
    <location>
        <begin position="488"/>
        <end position="510"/>
    </location>
</feature>
<dbReference type="InterPro" id="IPR003919">
    <property type="entry name" value="Cell_synth_A"/>
</dbReference>
<dbReference type="GO" id="GO:0005886">
    <property type="term" value="C:plasma membrane"/>
    <property type="evidence" value="ECO:0007669"/>
    <property type="project" value="UniProtKB-SubCell"/>
</dbReference>
<dbReference type="GO" id="GO:0012505">
    <property type="term" value="C:endomembrane system"/>
    <property type="evidence" value="ECO:0007669"/>
    <property type="project" value="UniProtKB-SubCell"/>
</dbReference>
<dbReference type="Gene3D" id="3.90.550.10">
    <property type="entry name" value="Spore Coat Polysaccharide Biosynthesis Protein SpsA, Chain A"/>
    <property type="match status" value="1"/>
</dbReference>
<dbReference type="GO" id="GO:0016760">
    <property type="term" value="F:cellulose synthase (UDP-forming) activity"/>
    <property type="evidence" value="ECO:0007669"/>
    <property type="project" value="UniProtKB-EC"/>
</dbReference>
<comment type="subcellular location">
    <subcellularLocation>
        <location evidence="1">Endomembrane system</location>
        <topology evidence="1">Multi-pass membrane protein</topology>
    </subcellularLocation>
</comment>
<dbReference type="OrthoDB" id="154460at2"/>
<feature type="transmembrane region" description="Helical" evidence="9">
    <location>
        <begin position="457"/>
        <end position="482"/>
    </location>
</feature>
<gene>
    <name evidence="11" type="primary">bcsA</name>
    <name evidence="11" type="ORF">CLVI_22900</name>
</gene>
<feature type="transmembrane region" description="Helical" evidence="9">
    <location>
        <begin position="38"/>
        <end position="58"/>
    </location>
</feature>
<evidence type="ECO:0000256" key="3">
    <source>
        <dbReference type="ARBA" id="ARBA00022519"/>
    </source>
</evidence>
<dbReference type="RefSeq" id="WP_106060242.1">
    <property type="nucleotide sequence ID" value="NZ_PVXQ01000025.1"/>
</dbReference>
<reference evidence="11 12" key="1">
    <citation type="submission" date="2018-03" db="EMBL/GenBank/DDBJ databases">
        <title>Genome sequence of Clostridium vincentii DSM 10228.</title>
        <authorList>
            <person name="Poehlein A."/>
            <person name="Daniel R."/>
        </authorList>
    </citation>
    <scope>NUCLEOTIDE SEQUENCE [LARGE SCALE GENOMIC DNA]</scope>
    <source>
        <strain evidence="11 12">DSM 10228</strain>
    </source>
</reference>
<feature type="domain" description="PilZ" evidence="10">
    <location>
        <begin position="517"/>
        <end position="605"/>
    </location>
</feature>
<dbReference type="EC" id="2.4.1.12" evidence="11"/>
<evidence type="ECO:0000259" key="10">
    <source>
        <dbReference type="Pfam" id="PF07238"/>
    </source>
</evidence>
<dbReference type="SUPFAM" id="SSF141371">
    <property type="entry name" value="PilZ domain-like"/>
    <property type="match status" value="1"/>
</dbReference>
<keyword evidence="5 11" id="KW-0808">Transferase</keyword>
<evidence type="ECO:0000256" key="6">
    <source>
        <dbReference type="ARBA" id="ARBA00022692"/>
    </source>
</evidence>
<sequence length="767" mass="88937">MKKVNLRKYKNRAWLILNIVLTCIYLGWRILYTIPIEFGLVSLIVGIPLIVVEVLGALEAAVHYFNMHKIETYPLPKVPLDMYPDVDVYIATYSETNDLLFKTVNGCLYMDYPDKNKVHIYLCDDSRRPEVRKLAQEMGINYIDREDNKGAKAGNLNHAMTVTSSPLIVTFDADMIPKHDFLVKTVPYFIDAEIKNKQLAEKDKIKLGFIQTPQSFYNPDLFQFNLFSENRIPNEQDYFYKDIQISRNKTNSVIYGGSNTLLSRAALVDIGGFFMGSITEDFATGILLQKKGYICYAINEVLASGLSPTDLKSLLQQRVRWARGVITTGRKMHILSTPNLNLGQKANYMASIWYWYVPIKRLIYIMSPILFATFGYIVLKCTLLEVLIFWLPMYVTSNISLRMLSRNIRTTKWTGVYETLLFPFMLFPVILETFGITLKKFKVTKKGDFENEKGKNIAYMIPFIVLIVLSVIGIFNLIGIIFESSSLSPIVVLFWLIINLFSLVMSVFFVQGREFMRKSERVTAEIDCEVQDSFMTFVGKTKDFSENGVSIILNKPVNIDDEQEVNINLNTDRYHAKIRARIVHVEETKDGWKYAFYITDMLDSYKDYLQILYDRVPTLPLTLADALSSFDDLKLNVSNRTKETFYQNRRLPRINMDIDVKTKNGRFVHIINYNYKYIVLSIQDKPKELQLIPVEGLELKCKYERTIRENIELYAIKNYNEIHTNVEEQKLLEEWIEEVRIAHPGKGVAKNDTKVFKEEELEEMDLL</sequence>
<keyword evidence="4 11" id="KW-0328">Glycosyltransferase</keyword>
<dbReference type="CDD" id="cd06421">
    <property type="entry name" value="CESA_CelA_like"/>
    <property type="match status" value="1"/>
</dbReference>
<dbReference type="GO" id="GO:0035438">
    <property type="term" value="F:cyclic-di-GMP binding"/>
    <property type="evidence" value="ECO:0007669"/>
    <property type="project" value="InterPro"/>
</dbReference>
<dbReference type="Proteomes" id="UP000239471">
    <property type="component" value="Unassembled WGS sequence"/>
</dbReference>
<name>A0A2T0BCS0_9CLOT</name>
<keyword evidence="12" id="KW-1185">Reference proteome</keyword>
<dbReference type="InterPro" id="IPR009875">
    <property type="entry name" value="PilZ_domain"/>
</dbReference>
<dbReference type="AlphaFoldDB" id="A0A2T0BCS0"/>
<evidence type="ECO:0000256" key="7">
    <source>
        <dbReference type="ARBA" id="ARBA00022989"/>
    </source>
</evidence>
<feature type="transmembrane region" description="Helical" evidence="9">
    <location>
        <begin position="12"/>
        <end position="32"/>
    </location>
</feature>
<keyword evidence="6 9" id="KW-0812">Transmembrane</keyword>
<feature type="transmembrane region" description="Helical" evidence="9">
    <location>
        <begin position="369"/>
        <end position="395"/>
    </location>
</feature>
<dbReference type="InterPro" id="IPR050321">
    <property type="entry name" value="Glycosyltr_2/OpgH_subfam"/>
</dbReference>
<evidence type="ECO:0000313" key="12">
    <source>
        <dbReference type="Proteomes" id="UP000239471"/>
    </source>
</evidence>
<dbReference type="Gene3D" id="2.40.10.220">
    <property type="entry name" value="predicted glycosyltransferase like domains"/>
    <property type="match status" value="1"/>
</dbReference>
<organism evidence="11 12">
    <name type="scientific">Clostridium vincentii</name>
    <dbReference type="NCBI Taxonomy" id="52704"/>
    <lineage>
        <taxon>Bacteria</taxon>
        <taxon>Bacillati</taxon>
        <taxon>Bacillota</taxon>
        <taxon>Clostridia</taxon>
        <taxon>Eubacteriales</taxon>
        <taxon>Clostridiaceae</taxon>
        <taxon>Clostridium</taxon>
    </lineage>
</organism>
<dbReference type="Pfam" id="PF07238">
    <property type="entry name" value="PilZ"/>
    <property type="match status" value="1"/>
</dbReference>
<protein>
    <submittedName>
        <fullName evidence="11">Cellulose synthase catalytic subunit</fullName>
        <ecNumber evidence="11">2.4.1.12</ecNumber>
    </submittedName>
</protein>
<proteinExistence type="predicted"/>
<evidence type="ECO:0000256" key="9">
    <source>
        <dbReference type="SAM" id="Phobius"/>
    </source>
</evidence>
<evidence type="ECO:0000256" key="1">
    <source>
        <dbReference type="ARBA" id="ARBA00004127"/>
    </source>
</evidence>
<evidence type="ECO:0000256" key="5">
    <source>
        <dbReference type="ARBA" id="ARBA00022679"/>
    </source>
</evidence>
<keyword evidence="2" id="KW-1003">Cell membrane</keyword>
<evidence type="ECO:0000256" key="4">
    <source>
        <dbReference type="ARBA" id="ARBA00022676"/>
    </source>
</evidence>
<keyword evidence="3" id="KW-0997">Cell inner membrane</keyword>
<dbReference type="Pfam" id="PF13641">
    <property type="entry name" value="Glyco_tranf_2_3"/>
    <property type="match status" value="1"/>
</dbReference>
<keyword evidence="7 9" id="KW-1133">Transmembrane helix</keyword>
<dbReference type="GO" id="GO:0006011">
    <property type="term" value="P:UDP-alpha-D-glucose metabolic process"/>
    <property type="evidence" value="ECO:0007669"/>
    <property type="project" value="InterPro"/>
</dbReference>
<feature type="transmembrane region" description="Helical" evidence="9">
    <location>
        <begin position="415"/>
        <end position="436"/>
    </location>
</feature>
<evidence type="ECO:0000256" key="2">
    <source>
        <dbReference type="ARBA" id="ARBA00022475"/>
    </source>
</evidence>
<evidence type="ECO:0000313" key="11">
    <source>
        <dbReference type="EMBL" id="PRR81681.1"/>
    </source>
</evidence>
<keyword evidence="8 9" id="KW-0472">Membrane</keyword>
<dbReference type="PANTHER" id="PTHR43867:SF2">
    <property type="entry name" value="CELLULOSE SYNTHASE CATALYTIC SUBUNIT A [UDP-FORMING]"/>
    <property type="match status" value="1"/>
</dbReference>
<comment type="caution">
    <text evidence="11">The sequence shown here is derived from an EMBL/GenBank/DDBJ whole genome shotgun (WGS) entry which is preliminary data.</text>
</comment>
<dbReference type="PRINTS" id="PR01439">
    <property type="entry name" value="CELLSNTHASEA"/>
</dbReference>
<dbReference type="SUPFAM" id="SSF53448">
    <property type="entry name" value="Nucleotide-diphospho-sugar transferases"/>
    <property type="match status" value="1"/>
</dbReference>
<evidence type="ECO:0000256" key="8">
    <source>
        <dbReference type="ARBA" id="ARBA00023136"/>
    </source>
</evidence>
<accession>A0A2T0BCS0</accession>
<dbReference type="InterPro" id="IPR029044">
    <property type="entry name" value="Nucleotide-diphossugar_trans"/>
</dbReference>